<dbReference type="AlphaFoldDB" id="A0A165MUB4"/>
<name>A0A165MUB4_9BACL</name>
<gene>
    <name evidence="1" type="ORF">AWM68_15415</name>
</gene>
<dbReference type="OrthoDB" id="2735914at2"/>
<proteinExistence type="predicted"/>
<dbReference type="RefSeq" id="WP_066245923.1">
    <property type="nucleotide sequence ID" value="NZ_LRFC01000039.1"/>
</dbReference>
<dbReference type="EMBL" id="LRFC01000039">
    <property type="protein sequence ID" value="KZE63402.1"/>
    <property type="molecule type" value="Genomic_DNA"/>
</dbReference>
<sequence length="83" mass="8947">MSLFHNNSCGRQNSQCTGCVCDVLRRLSPGSLVNIILKGGDDFLDGELTFACLDSDTCCATFILDGYPLIIDCEKIAAIQVLT</sequence>
<organism evidence="1 2">
    <name type="scientific">Fictibacillus phosphorivorans</name>
    <dbReference type="NCBI Taxonomy" id="1221500"/>
    <lineage>
        <taxon>Bacteria</taxon>
        <taxon>Bacillati</taxon>
        <taxon>Bacillota</taxon>
        <taxon>Bacilli</taxon>
        <taxon>Bacillales</taxon>
        <taxon>Fictibacillaceae</taxon>
        <taxon>Fictibacillus</taxon>
    </lineage>
</organism>
<accession>A0A165MUB4</accession>
<evidence type="ECO:0000313" key="2">
    <source>
        <dbReference type="Proteomes" id="UP000076567"/>
    </source>
</evidence>
<evidence type="ECO:0000313" key="1">
    <source>
        <dbReference type="EMBL" id="KZE63402.1"/>
    </source>
</evidence>
<protein>
    <submittedName>
        <fullName evidence="1">Uncharacterized protein</fullName>
    </submittedName>
</protein>
<reference evidence="2" key="1">
    <citation type="submission" date="2016-01" db="EMBL/GenBank/DDBJ databases">
        <title>Draft genome of Chromobacterium sp. F49.</title>
        <authorList>
            <person name="Hong K.W."/>
        </authorList>
    </citation>
    <scope>NUCLEOTIDE SEQUENCE [LARGE SCALE GENOMIC DNA]</scope>
    <source>
        <strain evidence="2">P7IIIA</strain>
    </source>
</reference>
<comment type="caution">
    <text evidence="1">The sequence shown here is derived from an EMBL/GenBank/DDBJ whole genome shotgun (WGS) entry which is preliminary data.</text>
</comment>
<keyword evidence="2" id="KW-1185">Reference proteome</keyword>
<dbReference type="Proteomes" id="UP000076567">
    <property type="component" value="Unassembled WGS sequence"/>
</dbReference>